<comment type="caution">
    <text evidence="2">The sequence shown here is derived from an EMBL/GenBank/DDBJ whole genome shotgun (WGS) entry which is preliminary data.</text>
</comment>
<evidence type="ECO:0000313" key="3">
    <source>
        <dbReference type="EMBL" id="MTJ00653.1"/>
    </source>
</evidence>
<protein>
    <submittedName>
        <fullName evidence="2">ATP-binding protein</fullName>
    </submittedName>
</protein>
<organism evidence="2 4">
    <name type="scientific">Marinobacter adhaerens</name>
    <dbReference type="NCBI Taxonomy" id="1033846"/>
    <lineage>
        <taxon>Bacteria</taxon>
        <taxon>Pseudomonadati</taxon>
        <taxon>Pseudomonadota</taxon>
        <taxon>Gammaproteobacteria</taxon>
        <taxon>Pseudomonadales</taxon>
        <taxon>Marinobacteraceae</taxon>
        <taxon>Marinobacter</taxon>
    </lineage>
</organism>
<sequence length="341" mass="39058">MSRVYEDRVKEILANSSDDGKVKSRESTSLEFKENFGFKSLAKYLKTICAFANTQGGILVFGVTDNPRTLKGIDKDKFEQIKIEQLSTYLSEYFSPEIHWDIGVVTFKRKHYGFIAIKEADDKPVICKKNSGDVLKDGDIYYRYRGTSKRIEFPELKRMQIEIREKERKLWMEHIEKISRIGPKNVALLDLYSGKMESSNIANNFVIDEELLAGLKNEVSFVQEGHFKEKEGAPTLKLVGNLAPVDTVVVPNLDPNKDYPFLVKHLADELQIRSYDAQVLVWKLGLKNSKRYAIEVDAGASTIFKYSKYALTAIRDDLAKHEDKKEYLANASKEYQSRNKG</sequence>
<gene>
    <name evidence="2" type="ORF">DC045_04185</name>
    <name evidence="3" type="ORF">FH752_18765</name>
</gene>
<evidence type="ECO:0000313" key="4">
    <source>
        <dbReference type="Proteomes" id="UP000263489"/>
    </source>
</evidence>
<dbReference type="Proteomes" id="UP000431462">
    <property type="component" value="Unassembled WGS sequence"/>
</dbReference>
<dbReference type="EMBL" id="VENC01000024">
    <property type="protein sequence ID" value="MTJ00653.1"/>
    <property type="molecule type" value="Genomic_DNA"/>
</dbReference>
<reference evidence="2 4" key="1">
    <citation type="journal article" date="2018" name="Nat. Biotechnol.">
        <title>A standardized bacterial taxonomy based on genome phylogeny substantially revises the tree of life.</title>
        <authorList>
            <person name="Parks D.H."/>
            <person name="Chuvochina M."/>
            <person name="Waite D.W."/>
            <person name="Rinke C."/>
            <person name="Skarshewski A."/>
            <person name="Chaumeil P.A."/>
            <person name="Hugenholtz P."/>
        </authorList>
    </citation>
    <scope>NUCLEOTIDE SEQUENCE [LARGE SCALE GENOMIC DNA]</scope>
    <source>
        <strain evidence="2">UBA9380</strain>
    </source>
</reference>
<evidence type="ECO:0000259" key="1">
    <source>
        <dbReference type="Pfam" id="PF04326"/>
    </source>
</evidence>
<proteinExistence type="predicted"/>
<feature type="domain" description="Schlafen AlbA-2" evidence="1">
    <location>
        <begin position="26"/>
        <end position="151"/>
    </location>
</feature>
<accession>A0A352IPY9</accession>
<dbReference type="InterPro" id="IPR038461">
    <property type="entry name" value="Schlafen_AlbA_2_dom_sf"/>
</dbReference>
<name>A0A352IPY9_9GAMM</name>
<evidence type="ECO:0000313" key="5">
    <source>
        <dbReference type="Proteomes" id="UP000431462"/>
    </source>
</evidence>
<dbReference type="GO" id="GO:0005524">
    <property type="term" value="F:ATP binding"/>
    <property type="evidence" value="ECO:0007669"/>
    <property type="project" value="UniProtKB-KW"/>
</dbReference>
<dbReference type="AlphaFoldDB" id="A0A352IPY9"/>
<dbReference type="Proteomes" id="UP000263489">
    <property type="component" value="Unassembled WGS sequence"/>
</dbReference>
<dbReference type="PANTHER" id="PTHR30595:SF6">
    <property type="entry name" value="SCHLAFEN ALBA-2 DOMAIN-CONTAINING PROTEIN"/>
    <property type="match status" value="1"/>
</dbReference>
<keyword evidence="2" id="KW-0067">ATP-binding</keyword>
<dbReference type="EMBL" id="DNNA01000065">
    <property type="protein sequence ID" value="HBC33522.1"/>
    <property type="molecule type" value="Genomic_DNA"/>
</dbReference>
<dbReference type="InterPro" id="IPR007421">
    <property type="entry name" value="Schlafen_AlbA_2_dom"/>
</dbReference>
<keyword evidence="2" id="KW-0547">Nucleotide-binding</keyword>
<dbReference type="Pfam" id="PF04326">
    <property type="entry name" value="SLFN_AlbA_2"/>
    <property type="match status" value="1"/>
</dbReference>
<reference evidence="3 5" key="2">
    <citation type="submission" date="2019-06" db="EMBL/GenBank/DDBJ databases">
        <title>Enrichment of Autotrophic Halophilic Microorganisms from Red Sea Brine Pool Using Microbial Electrosynthesis System.</title>
        <authorList>
            <person name="Alqahtani M.F."/>
            <person name="Bajracharya S."/>
            <person name="Katuri K.P."/>
            <person name="Ali M."/>
            <person name="Saikaly P.E."/>
        </authorList>
    </citation>
    <scope>NUCLEOTIDE SEQUENCE [LARGE SCALE GENOMIC DNA]</scope>
    <source>
        <strain evidence="3">MES15</strain>
    </source>
</reference>
<evidence type="ECO:0000313" key="2">
    <source>
        <dbReference type="EMBL" id="HBC33522.1"/>
    </source>
</evidence>
<dbReference type="PANTHER" id="PTHR30595">
    <property type="entry name" value="GLPR-RELATED TRANSCRIPTIONAL REPRESSOR"/>
    <property type="match status" value="1"/>
</dbReference>
<dbReference type="Gene3D" id="3.30.950.30">
    <property type="entry name" value="Schlafen, AAA domain"/>
    <property type="match status" value="1"/>
</dbReference>